<keyword evidence="11" id="KW-0472">Membrane</keyword>
<evidence type="ECO:0000256" key="2">
    <source>
        <dbReference type="ARBA" id="ARBA00008932"/>
    </source>
</evidence>
<dbReference type="SMART" id="SM00220">
    <property type="entry name" value="S_TKc"/>
    <property type="match status" value="1"/>
</dbReference>
<feature type="compositionally biased region" description="Pro residues" evidence="14">
    <location>
        <begin position="382"/>
        <end position="396"/>
    </location>
</feature>
<proteinExistence type="inferred from homology"/>
<dbReference type="FunFam" id="1.10.510.10:FF:001023">
    <property type="entry name" value="Os07g0541700 protein"/>
    <property type="match status" value="1"/>
</dbReference>
<keyword evidence="7" id="KW-0547">Nucleotide-binding</keyword>
<dbReference type="PROSITE" id="PS50011">
    <property type="entry name" value="PROTEIN_KINASE_DOM"/>
    <property type="match status" value="1"/>
</dbReference>
<comment type="similarity">
    <text evidence="2">Belongs to the VAMP-associated protein (VAP) (TC 9.B.17) family.</text>
</comment>
<feature type="compositionally biased region" description="Acidic residues" evidence="14">
    <location>
        <begin position="9"/>
        <end position="45"/>
    </location>
</feature>
<dbReference type="PANTHER" id="PTHR10809">
    <property type="entry name" value="VESICLE-ASSOCIATED MEMBRANE PROTEIN-ASSOCIATED PROTEIN"/>
    <property type="match status" value="1"/>
</dbReference>
<dbReference type="InterPro" id="IPR017441">
    <property type="entry name" value="Protein_kinase_ATP_BS"/>
</dbReference>
<dbReference type="InterPro" id="IPR008962">
    <property type="entry name" value="PapD-like_sf"/>
</dbReference>
<dbReference type="PROSITE" id="PS00107">
    <property type="entry name" value="PROTEIN_KINASE_ATP"/>
    <property type="match status" value="1"/>
</dbReference>
<dbReference type="InterPro" id="IPR011009">
    <property type="entry name" value="Kinase-like_dom_sf"/>
</dbReference>
<dbReference type="PANTHER" id="PTHR10809:SF6">
    <property type="entry name" value="AT11025P-RELATED"/>
    <property type="match status" value="1"/>
</dbReference>
<evidence type="ECO:0000256" key="3">
    <source>
        <dbReference type="ARBA" id="ARBA00012513"/>
    </source>
</evidence>
<dbReference type="GO" id="GO:0061817">
    <property type="term" value="P:endoplasmic reticulum-plasma membrane tethering"/>
    <property type="evidence" value="ECO:0007669"/>
    <property type="project" value="TreeGrafter"/>
</dbReference>
<dbReference type="PROSITE" id="PS50202">
    <property type="entry name" value="MSP"/>
    <property type="match status" value="7"/>
</dbReference>
<dbReference type="Gene3D" id="3.30.200.20">
    <property type="entry name" value="Phosphorylase Kinase, domain 1"/>
    <property type="match status" value="1"/>
</dbReference>
<comment type="subcellular location">
    <subcellularLocation>
        <location evidence="1">Membrane</location>
        <topology evidence="1">Single-pass type IV membrane protein</topology>
    </subcellularLocation>
</comment>
<evidence type="ECO:0000313" key="15">
    <source>
        <dbReference type="EnsemblPlants" id="EMT05638"/>
    </source>
</evidence>
<evidence type="ECO:0000256" key="9">
    <source>
        <dbReference type="ARBA" id="ARBA00022840"/>
    </source>
</evidence>
<keyword evidence="5" id="KW-0808">Transferase</keyword>
<dbReference type="Gene3D" id="1.10.510.10">
    <property type="entry name" value="Transferase(Phosphotransferase) domain 1"/>
    <property type="match status" value="1"/>
</dbReference>
<accession>M8BFX2</accession>
<keyword evidence="6" id="KW-0812">Transmembrane</keyword>
<evidence type="ECO:0000256" key="13">
    <source>
        <dbReference type="ARBA" id="ARBA00048679"/>
    </source>
</evidence>
<dbReference type="InterPro" id="IPR013783">
    <property type="entry name" value="Ig-like_fold"/>
</dbReference>
<feature type="region of interest" description="Disordered" evidence="14">
    <location>
        <begin position="375"/>
        <end position="418"/>
    </location>
</feature>
<sequence>MPSYTEAPSESEEEEYVLDGEEEEGEEEEEAKEEEAEEGEEEEGEEGGRGEVDPELWGDLPWCAPKGWLRGTAGVPSPPSIEAHKWLIEPSGTENWILHEKGRKPNDLITVLLKEFWSGLFCPRPDRDPELRVLATSWAHYEAYSHAEYGTAAKEVITKFWQLYRVLDEHKARADVVLLAAAKKKAHQLQYEVRWVAVSQYDHTYLHQKMTKTQAQRQRLTLSREQFMKVIPRWCYGKDDGWASLVDRWLGDDAEFAAKSSKVRANRGKDGTHGQGNRNHSGFKAMKSQIDDTALVAIQGKCLITPSVSYTRLRATNPSALESTGHSQPPLARQHVAYKAFVEHRNLEVREYLQRVKANDDYNRQMMTAMLASWSNRTDPPQMGPPPPPAGEPPHMPTFDEWVALGSDSPSGAGLGGGGFSGGGLGGGGFGGGGLGGGGFGRAHKLAWSPSWIQTPQEWSALCLNLCSSGGRGRGDDRVGRTEPSALEAMMPTNKITGRTGNRLPDLRIALYVYVQFISVPSNENSERRVGTVQSTSSSACSPVHCYQGCLIPSCLVRNSLFGSMLRLSWFMMNCITFTRMDEAIMEHNVLERIFDGSIRPTDLKLSALESITRNFSEERIVGMGGFGTVYKGVLRNGQVAVKRIKNNHTIDEKVFQREVNSLFHVSHKNIVRFLGFCSHTEHKAIENEGSRAYIYAENRERILCFEYINNGSLENYITDELRGLQWDTRYFIIKGICDGLQYLHVEKQIIHMDLKPANILIDHNMVAKITDFGLSRMEENAQTKSTTRVSSPGYTAPEYIDKGKMSVKYDVYSLGIIIIELVTGHRSIPDSNNLEGLVCLWLDSKIKAYSFDKEGSFHLNEHKAYEILGKVHLTVARHLGLFLQISPYLEDDMLGIEPLELCFPFELNSQISCSLKLTNETNDFIAFNVETTSPLPYCIQPNKGFVAPRSKFGVNITLQPLDKAPQDKYTGDFIVRSTRVNENLDDITEDIFKREEGKLVDEVNLTITYKAEEPQVDVPLGSPIISDTGILHGPHVSTVLSTEAESKISASSSDEVIQFDPPELCFPLVPDKKVLSSVKIINITDLYVSIAWSSPEENSAMYAVTSSLLIMPPRSTRWLTVTREEKEDAVKDMQFNDQVFVWYTMVAEDIKVSDLDSEDYKEYKKLPVVLTKEDNPRPLHHDDACIHILLRMQNPAAEQHQSRNKAKRKAEAACLATCPNPTRIVPWSAVLGLPSCCQVGHYQIGIRVNSRRPIPSLLAEVKKQRRHKAQLYGRRRIPYLAMLPNLLDPGTICVPRTKAHAHDPSEKGPATAFPGDIRTLLEGASAMAMEEELIQFDPPELGFPCLNKTSLSSLNMVNITDCYVGFNSWSFMGIDAWYTEPCRGILPPRSTQRMLVQCVPKENEAEEDMQCKKSIFLWNMIVAQGVESSCLIDQLSDEDSKELPVIFNNKISSPFTSASGDKLIRLDHPAGLAFPQNKTGLSSINIVNVTNYYVGFRLFSKPGKDAAVTYHMFTEIGILAPRSDQRLAVARLTNEKETQDTTYNDDKLFIWNSIVSEGIKVSDLDGYISLQIEQSIELPLIFDKITSSTSVEVIKFEPPQVCFPFLPSKRLLSSIKIVNITDYHIGFNTQVDETNVALYITEPPCGILPPGSTRELVVTRVAKEDAPELEDMQCKDKYFVWSCVVTQDVNVSDLIRYMPEKERKELPIVFMETSSNELIQFDPPELSFPLLPNQRVLSSTKIVNITDQYISFRVCTKKSNSARYNANPSEGILPPLSTQVILVTRIAEEKELEGTQCNGKFLVWNGIVTEDAKASDVIDNMSETKCTGFLILLKQQTSSSISEELIQFDPPELHFPILPNKKVLSSIKIVNLTDYNVGFNTYNRPTSVAWYHTEPPRGILPPRSTQKLMVTREEKEDALKYKQLNEKYSVWTGIVSECVKDSELSDCMAEQESKELPIVLDKISSLTSSDELIQLDPAELCMPHWPNKEIKFMASLSTSKELIQFEPPELSLPLMMMPNKPLVFSVNIVNSTDYYVGFDGYNLKTNVAWYFTQPTGGIMPPRSTQRLVVKRVPKKKEELLSECQDDKFLVWSCLVSDGAKAKASDLDLAGYGKYKGSKELPIVYTNKTSSLCTSDELIQFDPPQLPFTFLPNMRVSMLRLLKIVNVTDHIVGFSAWPHEENSASYTIEPDAGILQPQSTQAIKVRRTPRKKDTEDIQCKDRIFVWNGIVTQGVQVSDVGTDTTITLIDTTNNYRLPIYVDSLEKAVQGRTGMVESLGRKDILSVG</sequence>
<evidence type="ECO:0000256" key="11">
    <source>
        <dbReference type="ARBA" id="ARBA00023136"/>
    </source>
</evidence>
<evidence type="ECO:0000256" key="8">
    <source>
        <dbReference type="ARBA" id="ARBA00022777"/>
    </source>
</evidence>
<feature type="region of interest" description="Disordered" evidence="14">
    <location>
        <begin position="261"/>
        <end position="282"/>
    </location>
</feature>
<evidence type="ECO:0000256" key="14">
    <source>
        <dbReference type="SAM" id="MobiDB-lite"/>
    </source>
</evidence>
<keyword evidence="9" id="KW-0067">ATP-binding</keyword>
<dbReference type="Pfam" id="PF00635">
    <property type="entry name" value="Motile_Sperm"/>
    <property type="match status" value="3"/>
</dbReference>
<dbReference type="SUPFAM" id="SSF56112">
    <property type="entry name" value="Protein kinase-like (PK-like)"/>
    <property type="match status" value="1"/>
</dbReference>
<dbReference type="GO" id="GO:0005886">
    <property type="term" value="C:plasma membrane"/>
    <property type="evidence" value="ECO:0007669"/>
    <property type="project" value="TreeGrafter"/>
</dbReference>
<dbReference type="Pfam" id="PF00069">
    <property type="entry name" value="Pkinase"/>
    <property type="match status" value="1"/>
</dbReference>
<dbReference type="InterPro" id="IPR000535">
    <property type="entry name" value="MSP_dom"/>
</dbReference>
<evidence type="ECO:0000256" key="5">
    <source>
        <dbReference type="ARBA" id="ARBA00022679"/>
    </source>
</evidence>
<dbReference type="EnsemblPlants" id="EMT05638">
    <property type="protein sequence ID" value="EMT05638"/>
    <property type="gene ID" value="F775_25204"/>
</dbReference>
<evidence type="ECO:0000256" key="6">
    <source>
        <dbReference type="ARBA" id="ARBA00022692"/>
    </source>
</evidence>
<evidence type="ECO:0000256" key="10">
    <source>
        <dbReference type="ARBA" id="ARBA00022989"/>
    </source>
</evidence>
<comment type="catalytic activity">
    <reaction evidence="13">
        <text>L-seryl-[protein] + ATP = O-phospho-L-seryl-[protein] + ADP + H(+)</text>
        <dbReference type="Rhea" id="RHEA:17989"/>
        <dbReference type="Rhea" id="RHEA-COMP:9863"/>
        <dbReference type="Rhea" id="RHEA-COMP:11604"/>
        <dbReference type="ChEBI" id="CHEBI:15378"/>
        <dbReference type="ChEBI" id="CHEBI:29999"/>
        <dbReference type="ChEBI" id="CHEBI:30616"/>
        <dbReference type="ChEBI" id="CHEBI:83421"/>
        <dbReference type="ChEBI" id="CHEBI:456216"/>
        <dbReference type="EC" id="2.7.11.1"/>
    </reaction>
</comment>
<keyword evidence="8" id="KW-0418">Kinase</keyword>
<dbReference type="InterPro" id="IPR008271">
    <property type="entry name" value="Ser/Thr_kinase_AS"/>
</dbReference>
<protein>
    <recommendedName>
        <fullName evidence="3">non-specific serine/threonine protein kinase</fullName>
        <ecNumber evidence="3">2.7.11.1</ecNumber>
    </recommendedName>
</protein>
<keyword evidence="10" id="KW-1133">Transmembrane helix</keyword>
<dbReference type="GO" id="GO:0090158">
    <property type="term" value="P:endoplasmic reticulum membrane organization"/>
    <property type="evidence" value="ECO:0007669"/>
    <property type="project" value="TreeGrafter"/>
</dbReference>
<dbReference type="GO" id="GO:0004674">
    <property type="term" value="F:protein serine/threonine kinase activity"/>
    <property type="evidence" value="ECO:0007669"/>
    <property type="project" value="UniProtKB-KW"/>
</dbReference>
<comment type="catalytic activity">
    <reaction evidence="12">
        <text>L-threonyl-[protein] + ATP = O-phospho-L-threonyl-[protein] + ADP + H(+)</text>
        <dbReference type="Rhea" id="RHEA:46608"/>
        <dbReference type="Rhea" id="RHEA-COMP:11060"/>
        <dbReference type="Rhea" id="RHEA-COMP:11605"/>
        <dbReference type="ChEBI" id="CHEBI:15378"/>
        <dbReference type="ChEBI" id="CHEBI:30013"/>
        <dbReference type="ChEBI" id="CHEBI:30616"/>
        <dbReference type="ChEBI" id="CHEBI:61977"/>
        <dbReference type="ChEBI" id="CHEBI:456216"/>
        <dbReference type="EC" id="2.7.11.1"/>
    </reaction>
</comment>
<organism evidence="15">
    <name type="scientific">Aegilops tauschii</name>
    <name type="common">Tausch's goatgrass</name>
    <name type="synonym">Aegilops squarrosa</name>
    <dbReference type="NCBI Taxonomy" id="37682"/>
    <lineage>
        <taxon>Eukaryota</taxon>
        <taxon>Viridiplantae</taxon>
        <taxon>Streptophyta</taxon>
        <taxon>Embryophyta</taxon>
        <taxon>Tracheophyta</taxon>
        <taxon>Spermatophyta</taxon>
        <taxon>Magnoliopsida</taxon>
        <taxon>Liliopsida</taxon>
        <taxon>Poales</taxon>
        <taxon>Poaceae</taxon>
        <taxon>BOP clade</taxon>
        <taxon>Pooideae</taxon>
        <taxon>Triticodae</taxon>
        <taxon>Triticeae</taxon>
        <taxon>Triticinae</taxon>
        <taxon>Aegilops</taxon>
    </lineage>
</organism>
<dbReference type="SUPFAM" id="SSF49354">
    <property type="entry name" value="PapD-like"/>
    <property type="match status" value="8"/>
</dbReference>
<dbReference type="InterPro" id="IPR016763">
    <property type="entry name" value="VAP"/>
</dbReference>
<reference evidence="15" key="1">
    <citation type="submission" date="2015-06" db="UniProtKB">
        <authorList>
            <consortium name="EnsemblPlants"/>
        </authorList>
    </citation>
    <scope>IDENTIFICATION</scope>
</reference>
<dbReference type="EC" id="2.7.11.1" evidence="3"/>
<dbReference type="Gene3D" id="2.60.40.10">
    <property type="entry name" value="Immunoglobulins"/>
    <property type="match status" value="8"/>
</dbReference>
<evidence type="ECO:0000256" key="12">
    <source>
        <dbReference type="ARBA" id="ARBA00047899"/>
    </source>
</evidence>
<dbReference type="ExpressionAtlas" id="M8BFX2">
    <property type="expression patterns" value="baseline"/>
</dbReference>
<evidence type="ECO:0000256" key="1">
    <source>
        <dbReference type="ARBA" id="ARBA00004211"/>
    </source>
</evidence>
<name>M8BFX2_AEGTA</name>
<keyword evidence="4" id="KW-0723">Serine/threonine-protein kinase</keyword>
<dbReference type="InterPro" id="IPR000719">
    <property type="entry name" value="Prot_kinase_dom"/>
</dbReference>
<dbReference type="GO" id="GO:0005789">
    <property type="term" value="C:endoplasmic reticulum membrane"/>
    <property type="evidence" value="ECO:0007669"/>
    <property type="project" value="InterPro"/>
</dbReference>
<feature type="region of interest" description="Disordered" evidence="14">
    <location>
        <begin position="1"/>
        <end position="56"/>
    </location>
</feature>
<evidence type="ECO:0000256" key="4">
    <source>
        <dbReference type="ARBA" id="ARBA00022527"/>
    </source>
</evidence>
<dbReference type="PROSITE" id="PS00108">
    <property type="entry name" value="PROTEIN_KINASE_ST"/>
    <property type="match status" value="1"/>
</dbReference>
<dbReference type="GO" id="GO:0005524">
    <property type="term" value="F:ATP binding"/>
    <property type="evidence" value="ECO:0007669"/>
    <property type="project" value="UniProtKB-UniRule"/>
</dbReference>
<evidence type="ECO:0000256" key="7">
    <source>
        <dbReference type="ARBA" id="ARBA00022741"/>
    </source>
</evidence>